<dbReference type="EMBL" id="CAJPIJ010000172">
    <property type="protein sequence ID" value="CAG2002028.1"/>
    <property type="molecule type" value="Genomic_DNA"/>
</dbReference>
<evidence type="ECO:0008006" key="5">
    <source>
        <dbReference type="Google" id="ProtNLM"/>
    </source>
</evidence>
<evidence type="ECO:0000256" key="1">
    <source>
        <dbReference type="SAM" id="MobiDB-lite"/>
    </source>
</evidence>
<reference evidence="4" key="1">
    <citation type="submission" date="2019-04" db="EMBL/GenBank/DDBJ databases">
        <authorList>
            <person name="Melise S."/>
            <person name="Noan J."/>
            <person name="Okalmin O."/>
        </authorList>
    </citation>
    <scope>NUCLEOTIDE SEQUENCE</scope>
    <source>
        <strain evidence="4">FN9</strain>
    </source>
</reference>
<evidence type="ECO:0000313" key="4">
    <source>
        <dbReference type="EMBL" id="VIO63665.1"/>
    </source>
</evidence>
<keyword evidence="2" id="KW-0732">Signal</keyword>
<evidence type="ECO:0000256" key="2">
    <source>
        <dbReference type="SAM" id="SignalP"/>
    </source>
</evidence>
<dbReference type="EMBL" id="CAAKMV010000185">
    <property type="protein sequence ID" value="VIO63665.1"/>
    <property type="molecule type" value="Genomic_DNA"/>
</dbReference>
<gene>
    <name evidence="4" type="ORF">FUG_LOCUS541803</name>
    <name evidence="3" type="ORF">MDCFG202_LOCUS475751</name>
</gene>
<feature type="chain" id="PRO_5041092702" description="Fatty acid hydroxylase domain-containing protein" evidence="2">
    <location>
        <begin position="19"/>
        <end position="143"/>
    </location>
</feature>
<feature type="region of interest" description="Disordered" evidence="1">
    <location>
        <begin position="124"/>
        <end position="143"/>
    </location>
</feature>
<sequence length="143" mass="16111">MSGVHATFNPWLLCSACADVVLHTIPCFKWLPGTFHCFLCTPSIHNYHHLDVKKQLGRTRVGLFRKTTRFLGVVTWLSTHLKLRPDSAPSQTGRPSCRSMGRLRRGNCWQGPVPFSDHAIPESLPTPKSLIPSKDFSDVRRSC</sequence>
<evidence type="ECO:0000313" key="3">
    <source>
        <dbReference type="EMBL" id="CAG2002028.1"/>
    </source>
</evidence>
<dbReference type="AlphaFoldDB" id="A0A679PB39"/>
<reference evidence="3" key="2">
    <citation type="submission" date="2021-03" db="EMBL/GenBank/DDBJ databases">
        <authorList>
            <person name="Alouane T."/>
            <person name="Langin T."/>
            <person name="Bonhomme L."/>
        </authorList>
    </citation>
    <scope>NUCLEOTIDE SEQUENCE</scope>
    <source>
        <strain evidence="3">MDC_Fg202</strain>
    </source>
</reference>
<dbReference type="Proteomes" id="UP000746612">
    <property type="component" value="Unassembled WGS sequence"/>
</dbReference>
<proteinExistence type="predicted"/>
<organism evidence="4">
    <name type="scientific">Gibberella zeae</name>
    <name type="common">Wheat head blight fungus</name>
    <name type="synonym">Fusarium graminearum</name>
    <dbReference type="NCBI Taxonomy" id="5518"/>
    <lineage>
        <taxon>Eukaryota</taxon>
        <taxon>Fungi</taxon>
        <taxon>Dikarya</taxon>
        <taxon>Ascomycota</taxon>
        <taxon>Pezizomycotina</taxon>
        <taxon>Sordariomycetes</taxon>
        <taxon>Hypocreomycetidae</taxon>
        <taxon>Hypocreales</taxon>
        <taxon>Nectriaceae</taxon>
        <taxon>Fusarium</taxon>
    </lineage>
</organism>
<name>A0A679PB39_GIBZA</name>
<protein>
    <recommendedName>
        <fullName evidence="5">Fatty acid hydroxylase domain-containing protein</fullName>
    </recommendedName>
</protein>
<feature type="signal peptide" evidence="2">
    <location>
        <begin position="1"/>
        <end position="18"/>
    </location>
</feature>
<accession>A0A679PB39</accession>